<keyword evidence="2 3" id="KW-0040">ANK repeat</keyword>
<evidence type="ECO:0000256" key="1">
    <source>
        <dbReference type="ARBA" id="ARBA00022737"/>
    </source>
</evidence>
<accession>A0A6H5ISI1</accession>
<dbReference type="Proteomes" id="UP000479190">
    <property type="component" value="Unassembled WGS sequence"/>
</dbReference>
<dbReference type="AlphaFoldDB" id="A0A6H5ISI1"/>
<dbReference type="PANTHER" id="PTHR24126:SF14">
    <property type="entry name" value="ANK_REP_REGION DOMAIN-CONTAINING PROTEIN"/>
    <property type="match status" value="1"/>
</dbReference>
<sequence length="371" mass="42425">MSTSPALHISMWPASTALMTRSRKFLEIGQDIDCLVSKTGDSLLHLAAARGHQHVATMLLMRGADPNLANKEGWTSLHFICNRLYDDDFAELFFKICDEKHQMVQVNAQDKKGRTPLSLAVKYNVKKTVLLLLKRGANPNMSEYNLRWTPLHVICQKKVDDEILGKMLFEISDEKNQTVQVNAQNKWGNTPLFYALKGGHKKMVELLLRRGANPNLANNRGLIPLSVCLQNGNDELVKIFFKINDELNQQLVVLFDRALMWAISRQARPASKKLYNTTRPVRNFPSRAEYRAVTNTCRQQPISIIRECARNTRGEQQRLHRLARTNANLYTQRGIRRAVNVGALRRALPRPRWGWDKAPLALVHIHIHTSR</sequence>
<keyword evidence="1" id="KW-0677">Repeat</keyword>
<evidence type="ECO:0000256" key="3">
    <source>
        <dbReference type="PROSITE-ProRule" id="PRU00023"/>
    </source>
</evidence>
<dbReference type="PROSITE" id="PS50297">
    <property type="entry name" value="ANK_REP_REGION"/>
    <property type="match status" value="3"/>
</dbReference>
<dbReference type="OrthoDB" id="5406014at2759"/>
<dbReference type="PRINTS" id="PR01415">
    <property type="entry name" value="ANKYRIN"/>
</dbReference>
<proteinExistence type="predicted"/>
<dbReference type="PANTHER" id="PTHR24126">
    <property type="entry name" value="ANKYRIN REPEAT, PH AND SEC7 DOMAIN CONTAINING PROTEIN SECG-RELATED"/>
    <property type="match status" value="1"/>
</dbReference>
<evidence type="ECO:0000313" key="5">
    <source>
        <dbReference type="Proteomes" id="UP000479190"/>
    </source>
</evidence>
<evidence type="ECO:0000313" key="4">
    <source>
        <dbReference type="EMBL" id="CAB0039866.1"/>
    </source>
</evidence>
<dbReference type="SUPFAM" id="SSF48403">
    <property type="entry name" value="Ankyrin repeat"/>
    <property type="match status" value="1"/>
</dbReference>
<dbReference type="InterPro" id="IPR036770">
    <property type="entry name" value="Ankyrin_rpt-contain_sf"/>
</dbReference>
<organism evidence="4 5">
    <name type="scientific">Trichogramma brassicae</name>
    <dbReference type="NCBI Taxonomy" id="86971"/>
    <lineage>
        <taxon>Eukaryota</taxon>
        <taxon>Metazoa</taxon>
        <taxon>Ecdysozoa</taxon>
        <taxon>Arthropoda</taxon>
        <taxon>Hexapoda</taxon>
        <taxon>Insecta</taxon>
        <taxon>Pterygota</taxon>
        <taxon>Neoptera</taxon>
        <taxon>Endopterygota</taxon>
        <taxon>Hymenoptera</taxon>
        <taxon>Apocrita</taxon>
        <taxon>Proctotrupomorpha</taxon>
        <taxon>Chalcidoidea</taxon>
        <taxon>Trichogrammatidae</taxon>
        <taxon>Trichogramma</taxon>
    </lineage>
</organism>
<evidence type="ECO:0000256" key="2">
    <source>
        <dbReference type="ARBA" id="ARBA00023043"/>
    </source>
</evidence>
<feature type="repeat" description="ANK" evidence="3">
    <location>
        <begin position="112"/>
        <end position="144"/>
    </location>
</feature>
<feature type="repeat" description="ANK" evidence="3">
    <location>
        <begin position="39"/>
        <end position="71"/>
    </location>
</feature>
<keyword evidence="5" id="KW-1185">Reference proteome</keyword>
<gene>
    <name evidence="4" type="ORF">TBRA_LOCUS11604</name>
</gene>
<dbReference type="SMART" id="SM00248">
    <property type="entry name" value="ANK"/>
    <property type="match status" value="6"/>
</dbReference>
<feature type="repeat" description="ANK" evidence="3">
    <location>
        <begin position="187"/>
        <end position="219"/>
    </location>
</feature>
<dbReference type="EMBL" id="CADCXV010000983">
    <property type="protein sequence ID" value="CAB0039866.1"/>
    <property type="molecule type" value="Genomic_DNA"/>
</dbReference>
<protein>
    <submittedName>
        <fullName evidence="4">Uncharacterized protein</fullName>
    </submittedName>
</protein>
<name>A0A6H5ISI1_9HYME</name>
<dbReference type="PROSITE" id="PS50088">
    <property type="entry name" value="ANK_REPEAT"/>
    <property type="match status" value="3"/>
</dbReference>
<dbReference type="Gene3D" id="1.25.40.20">
    <property type="entry name" value="Ankyrin repeat-containing domain"/>
    <property type="match status" value="2"/>
</dbReference>
<dbReference type="Pfam" id="PF12796">
    <property type="entry name" value="Ank_2"/>
    <property type="match status" value="2"/>
</dbReference>
<reference evidence="4 5" key="1">
    <citation type="submission" date="2020-02" db="EMBL/GenBank/DDBJ databases">
        <authorList>
            <person name="Ferguson B K."/>
        </authorList>
    </citation>
    <scope>NUCLEOTIDE SEQUENCE [LARGE SCALE GENOMIC DNA]</scope>
</reference>
<dbReference type="InterPro" id="IPR002110">
    <property type="entry name" value="Ankyrin_rpt"/>
</dbReference>